<dbReference type="PROSITE" id="PS51206">
    <property type="entry name" value="SF3_HELICASE_1"/>
    <property type="match status" value="1"/>
</dbReference>
<dbReference type="AlphaFoldDB" id="A0A371P7H4"/>
<accession>A0A371P7H4</accession>
<dbReference type="GO" id="GO:0005524">
    <property type="term" value="F:ATP binding"/>
    <property type="evidence" value="ECO:0007669"/>
    <property type="project" value="UniProtKB-KW"/>
</dbReference>
<dbReference type="InterPro" id="IPR027417">
    <property type="entry name" value="P-loop_NTPase"/>
</dbReference>
<keyword evidence="1" id="KW-0547">Nucleotide-binding</keyword>
<gene>
    <name evidence="4" type="ORF">DX130_21040</name>
</gene>
<sequence length="252" mass="28703">MSLQQLGKNRFMSAELLGSKLDLSSEMDELGDLRGVALIKSITGGDMLTAEKKGKDPFHFYPKTKLVAAGNHMPLPEGSDGTDAFVDRLLFLIFEHSVPEHLRDKELISKLLREKDFIATWAIEGLRSLMRTKLVFTESDAGIAFRKGYKSEKNSVAAFIEDCCDVDFGVEDYREHRRNLVDAYKRYCQTNCIKIINSTDFFNQLTNAGFKTHKFRMHGSSPLRGFLGIRLIPEVQEIHKKSLHEPIWNDDD</sequence>
<dbReference type="InterPro" id="IPR006500">
    <property type="entry name" value="Helicase_put_C_phage/plasmid"/>
</dbReference>
<dbReference type="Proteomes" id="UP000261905">
    <property type="component" value="Unassembled WGS sequence"/>
</dbReference>
<comment type="caution">
    <text evidence="4">The sequence shown here is derived from an EMBL/GenBank/DDBJ whole genome shotgun (WGS) entry which is preliminary data.</text>
</comment>
<keyword evidence="2" id="KW-0067">ATP-binding</keyword>
<protein>
    <recommendedName>
        <fullName evidence="3">SF3 helicase domain-containing protein</fullName>
    </recommendedName>
</protein>
<dbReference type="NCBIfam" id="TIGR01613">
    <property type="entry name" value="primase_Cterm"/>
    <property type="match status" value="1"/>
</dbReference>
<evidence type="ECO:0000256" key="1">
    <source>
        <dbReference type="ARBA" id="ARBA00022741"/>
    </source>
</evidence>
<dbReference type="InterPro" id="IPR014015">
    <property type="entry name" value="Helicase_SF3_DNA-vir"/>
</dbReference>
<reference evidence="4 5" key="1">
    <citation type="submission" date="2018-08" db="EMBL/GenBank/DDBJ databases">
        <title>Paenibacillus sp. M4BSY-1, whole genome shotgun sequence.</title>
        <authorList>
            <person name="Tuo L."/>
        </authorList>
    </citation>
    <scope>NUCLEOTIDE SEQUENCE [LARGE SCALE GENOMIC DNA]</scope>
    <source>
        <strain evidence="4 5">M4BSY-1</strain>
    </source>
</reference>
<dbReference type="SUPFAM" id="SSF52540">
    <property type="entry name" value="P-loop containing nucleoside triphosphate hydrolases"/>
    <property type="match status" value="1"/>
</dbReference>
<evidence type="ECO:0000313" key="5">
    <source>
        <dbReference type="Proteomes" id="UP000261905"/>
    </source>
</evidence>
<name>A0A371P7H4_9BACL</name>
<evidence type="ECO:0000313" key="4">
    <source>
        <dbReference type="EMBL" id="REK71488.1"/>
    </source>
</evidence>
<proteinExistence type="predicted"/>
<dbReference type="EMBL" id="QUBQ01000005">
    <property type="protein sequence ID" value="REK71488.1"/>
    <property type="molecule type" value="Genomic_DNA"/>
</dbReference>
<evidence type="ECO:0000256" key="2">
    <source>
        <dbReference type="ARBA" id="ARBA00022840"/>
    </source>
</evidence>
<dbReference type="InterPro" id="IPR045455">
    <property type="entry name" value="NrS-1_pol-like_helicase"/>
</dbReference>
<feature type="domain" description="SF3 helicase" evidence="3">
    <location>
        <begin position="1"/>
        <end position="107"/>
    </location>
</feature>
<keyword evidence="5" id="KW-1185">Reference proteome</keyword>
<dbReference type="OrthoDB" id="9763644at2"/>
<dbReference type="Pfam" id="PF19263">
    <property type="entry name" value="DUF5906"/>
    <property type="match status" value="1"/>
</dbReference>
<organism evidence="4 5">
    <name type="scientific">Paenibacillus paeoniae</name>
    <dbReference type="NCBI Taxonomy" id="2292705"/>
    <lineage>
        <taxon>Bacteria</taxon>
        <taxon>Bacillati</taxon>
        <taxon>Bacillota</taxon>
        <taxon>Bacilli</taxon>
        <taxon>Bacillales</taxon>
        <taxon>Paenibacillaceae</taxon>
        <taxon>Paenibacillus</taxon>
    </lineage>
</organism>
<evidence type="ECO:0000259" key="3">
    <source>
        <dbReference type="PROSITE" id="PS51206"/>
    </source>
</evidence>
<dbReference type="Gene3D" id="3.40.50.300">
    <property type="entry name" value="P-loop containing nucleotide triphosphate hydrolases"/>
    <property type="match status" value="1"/>
</dbReference>
<dbReference type="RefSeq" id="WP_116048739.1">
    <property type="nucleotide sequence ID" value="NZ_QUBQ01000005.1"/>
</dbReference>